<dbReference type="PROSITE" id="PS50977">
    <property type="entry name" value="HTH_TETR_2"/>
    <property type="match status" value="1"/>
</dbReference>
<evidence type="ECO:0000256" key="5">
    <source>
        <dbReference type="SAM" id="MobiDB-lite"/>
    </source>
</evidence>
<dbReference type="GO" id="GO:0000976">
    <property type="term" value="F:transcription cis-regulatory region binding"/>
    <property type="evidence" value="ECO:0007669"/>
    <property type="project" value="TreeGrafter"/>
</dbReference>
<gene>
    <name evidence="7" type="ORF">EV189_0866</name>
</gene>
<dbReference type="Proteomes" id="UP000293638">
    <property type="component" value="Unassembled WGS sequence"/>
</dbReference>
<organism evidence="7 8">
    <name type="scientific">Motilibacter rhizosphaerae</name>
    <dbReference type="NCBI Taxonomy" id="598652"/>
    <lineage>
        <taxon>Bacteria</taxon>
        <taxon>Bacillati</taxon>
        <taxon>Actinomycetota</taxon>
        <taxon>Actinomycetes</taxon>
        <taxon>Motilibacterales</taxon>
        <taxon>Motilibacteraceae</taxon>
        <taxon>Motilibacter</taxon>
    </lineage>
</organism>
<dbReference type="Gene3D" id="1.10.357.10">
    <property type="entry name" value="Tetracycline Repressor, domain 2"/>
    <property type="match status" value="1"/>
</dbReference>
<dbReference type="EMBL" id="SGXD01000001">
    <property type="protein sequence ID" value="RZS91619.1"/>
    <property type="molecule type" value="Genomic_DNA"/>
</dbReference>
<dbReference type="PANTHER" id="PTHR30055:SF234">
    <property type="entry name" value="HTH-TYPE TRANSCRIPTIONAL REGULATOR BETI"/>
    <property type="match status" value="1"/>
</dbReference>
<dbReference type="Pfam" id="PF17754">
    <property type="entry name" value="TetR_C_14"/>
    <property type="match status" value="1"/>
</dbReference>
<dbReference type="AlphaFoldDB" id="A0A4V2F553"/>
<keyword evidence="8" id="KW-1185">Reference proteome</keyword>
<evidence type="ECO:0000313" key="8">
    <source>
        <dbReference type="Proteomes" id="UP000293638"/>
    </source>
</evidence>
<dbReference type="PANTHER" id="PTHR30055">
    <property type="entry name" value="HTH-TYPE TRANSCRIPTIONAL REGULATOR RUTR"/>
    <property type="match status" value="1"/>
</dbReference>
<dbReference type="RefSeq" id="WP_130491667.1">
    <property type="nucleotide sequence ID" value="NZ_SGXD01000001.1"/>
</dbReference>
<dbReference type="InterPro" id="IPR001647">
    <property type="entry name" value="HTH_TetR"/>
</dbReference>
<keyword evidence="2 4" id="KW-0238">DNA-binding</keyword>
<dbReference type="PRINTS" id="PR00455">
    <property type="entry name" value="HTHTETR"/>
</dbReference>
<sequence>MTSRGSTVDWTTALAEPPAGAEGARERKKRETRQLLSSTATQMFLERGFDAVRVTEVAAACGVSEKTVYNYFPTKESLVLDRWDSTRASLGDALAAGTSVLQAVLDVLTAELDAVARWLSEQEDQAGAVEAFGRFGLMLRSTPSLRAHQRDAVDGLGSVLAAALAERAGLGPAEPEPQIGAHALLGLWQVRSTSLVRHLPRTRPARLTAAVMDDVRRAAAVLHSVDDLGDEPREARRSVRVRVRPHG</sequence>
<dbReference type="InterPro" id="IPR050109">
    <property type="entry name" value="HTH-type_TetR-like_transc_reg"/>
</dbReference>
<evidence type="ECO:0000259" key="6">
    <source>
        <dbReference type="PROSITE" id="PS50977"/>
    </source>
</evidence>
<evidence type="ECO:0000256" key="1">
    <source>
        <dbReference type="ARBA" id="ARBA00023015"/>
    </source>
</evidence>
<comment type="caution">
    <text evidence="7">The sequence shown here is derived from an EMBL/GenBank/DDBJ whole genome shotgun (WGS) entry which is preliminary data.</text>
</comment>
<evidence type="ECO:0000256" key="3">
    <source>
        <dbReference type="ARBA" id="ARBA00023163"/>
    </source>
</evidence>
<name>A0A4V2F553_9ACTN</name>
<accession>A0A4V2F553</accession>
<keyword evidence="3" id="KW-0804">Transcription</keyword>
<feature type="domain" description="HTH tetR-type" evidence="6">
    <location>
        <begin position="30"/>
        <end position="90"/>
    </location>
</feature>
<feature type="region of interest" description="Disordered" evidence="5">
    <location>
        <begin position="1"/>
        <end position="32"/>
    </location>
</feature>
<proteinExistence type="predicted"/>
<evidence type="ECO:0000256" key="4">
    <source>
        <dbReference type="PROSITE-ProRule" id="PRU00335"/>
    </source>
</evidence>
<protein>
    <submittedName>
        <fullName evidence="7">TetR family transcriptional regulator</fullName>
    </submittedName>
</protein>
<dbReference type="GO" id="GO:0003700">
    <property type="term" value="F:DNA-binding transcription factor activity"/>
    <property type="evidence" value="ECO:0007669"/>
    <property type="project" value="TreeGrafter"/>
</dbReference>
<dbReference type="Pfam" id="PF00440">
    <property type="entry name" value="TetR_N"/>
    <property type="match status" value="1"/>
</dbReference>
<dbReference type="SUPFAM" id="SSF46689">
    <property type="entry name" value="Homeodomain-like"/>
    <property type="match status" value="1"/>
</dbReference>
<evidence type="ECO:0000256" key="2">
    <source>
        <dbReference type="ARBA" id="ARBA00023125"/>
    </source>
</evidence>
<feature type="DNA-binding region" description="H-T-H motif" evidence="4">
    <location>
        <begin position="53"/>
        <end position="72"/>
    </location>
</feature>
<evidence type="ECO:0000313" key="7">
    <source>
        <dbReference type="EMBL" id="RZS91619.1"/>
    </source>
</evidence>
<dbReference type="OrthoDB" id="8688418at2"/>
<dbReference type="Gene3D" id="1.10.10.60">
    <property type="entry name" value="Homeodomain-like"/>
    <property type="match status" value="1"/>
</dbReference>
<reference evidence="7 8" key="1">
    <citation type="submission" date="2019-02" db="EMBL/GenBank/DDBJ databases">
        <title>Genomic Encyclopedia of Type Strains, Phase IV (KMG-IV): sequencing the most valuable type-strain genomes for metagenomic binning, comparative biology and taxonomic classification.</title>
        <authorList>
            <person name="Goeker M."/>
        </authorList>
    </citation>
    <scope>NUCLEOTIDE SEQUENCE [LARGE SCALE GENOMIC DNA]</scope>
    <source>
        <strain evidence="7 8">DSM 45622</strain>
    </source>
</reference>
<keyword evidence="1" id="KW-0805">Transcription regulation</keyword>
<feature type="compositionally biased region" description="Polar residues" evidence="5">
    <location>
        <begin position="1"/>
        <end position="10"/>
    </location>
</feature>
<dbReference type="InterPro" id="IPR041347">
    <property type="entry name" value="MftR_C"/>
</dbReference>
<dbReference type="InterPro" id="IPR009057">
    <property type="entry name" value="Homeodomain-like_sf"/>
</dbReference>